<dbReference type="InterPro" id="IPR036237">
    <property type="entry name" value="Xyl_isomerase-like_sf"/>
</dbReference>
<evidence type="ECO:0000313" key="2">
    <source>
        <dbReference type="EMBL" id="MBD3689739.1"/>
    </source>
</evidence>
<dbReference type="Proteomes" id="UP000627538">
    <property type="component" value="Unassembled WGS sequence"/>
</dbReference>
<keyword evidence="3" id="KW-1185">Reference proteome</keyword>
<dbReference type="RefSeq" id="WP_191071763.1">
    <property type="nucleotide sequence ID" value="NZ_JACRUO010000001.1"/>
</dbReference>
<accession>A0A8I0KW83</accession>
<evidence type="ECO:0000313" key="3">
    <source>
        <dbReference type="Proteomes" id="UP000627538"/>
    </source>
</evidence>
<dbReference type="PANTHER" id="PTHR12110">
    <property type="entry name" value="HYDROXYPYRUVATE ISOMERASE"/>
    <property type="match status" value="1"/>
</dbReference>
<dbReference type="Gene3D" id="3.20.20.150">
    <property type="entry name" value="Divalent-metal-dependent TIM barrel enzymes"/>
    <property type="match status" value="1"/>
</dbReference>
<dbReference type="InterPro" id="IPR050312">
    <property type="entry name" value="IolE/XylAMocC-like"/>
</dbReference>
<dbReference type="InterPro" id="IPR013022">
    <property type="entry name" value="Xyl_isomerase-like_TIM-brl"/>
</dbReference>
<reference evidence="2 3" key="1">
    <citation type="submission" date="2020-08" db="EMBL/GenBank/DDBJ databases">
        <title>Winkia gen. nov., sp. nov., isolated from faeces of the Anser albifrons in China.</title>
        <authorList>
            <person name="Liu Q."/>
        </authorList>
    </citation>
    <scope>NUCLEOTIDE SEQUENCE [LARGE SCALE GENOMIC DNA]</scope>
    <source>
        <strain evidence="2 3">C62</strain>
    </source>
</reference>
<sequence>MGIKRGVSLYSYQDEYVRGTLDLEDCVAVSAGLGALGIETLAEQMFPGYPMPGQPDLPDSFYDSWKQLMATHGTVATAHDLFLDTKLYPDRLLSHDEMVDSLKRDIRHTAKLEASYIRIIVNTPPEVVEAAAPYARDLGVWMGVEIHSPFHFDDDWIKRHLDVASRVGSDVVGCVPDLGIFVERLPRVIIERALRDGADPEIAKKIIATYDDRGDVDGLLERLIADGCDPVTVGLARNATFMIAKDPQCLIEHREFIKHIHAKFYEMVDDGETPYEYSIPYPKIVAALKQADYEGYLSSEYEGNRHIEDAEPVDSVAQVRLHQRMLAALIDEEDETNV</sequence>
<comment type="caution">
    <text evidence="2">The sequence shown here is derived from an EMBL/GenBank/DDBJ whole genome shotgun (WGS) entry which is preliminary data.</text>
</comment>
<dbReference type="SUPFAM" id="SSF51658">
    <property type="entry name" value="Xylose isomerase-like"/>
    <property type="match status" value="1"/>
</dbReference>
<dbReference type="Pfam" id="PF01261">
    <property type="entry name" value="AP_endonuc_2"/>
    <property type="match status" value="1"/>
</dbReference>
<organism evidence="2 3">
    <name type="scientific">Nanchangia anserum</name>
    <dbReference type="NCBI Taxonomy" id="2692125"/>
    <lineage>
        <taxon>Bacteria</taxon>
        <taxon>Bacillati</taxon>
        <taxon>Actinomycetota</taxon>
        <taxon>Actinomycetes</taxon>
        <taxon>Actinomycetales</taxon>
        <taxon>Actinomycetaceae</taxon>
        <taxon>Nanchangia</taxon>
    </lineage>
</organism>
<proteinExistence type="predicted"/>
<gene>
    <name evidence="2" type="ORF">H8R10_05800</name>
</gene>
<protein>
    <recommendedName>
        <fullName evidence="1">Xylose isomerase-like TIM barrel domain-containing protein</fullName>
    </recommendedName>
</protein>
<dbReference type="AlphaFoldDB" id="A0A8I0KW83"/>
<feature type="domain" description="Xylose isomerase-like TIM barrel" evidence="1">
    <location>
        <begin position="31"/>
        <end position="308"/>
    </location>
</feature>
<name>A0A8I0KW83_9ACTO</name>
<dbReference type="EMBL" id="JACRUO010000001">
    <property type="protein sequence ID" value="MBD3689739.1"/>
    <property type="molecule type" value="Genomic_DNA"/>
</dbReference>
<dbReference type="PANTHER" id="PTHR12110:SF53">
    <property type="entry name" value="BLR5974 PROTEIN"/>
    <property type="match status" value="1"/>
</dbReference>
<evidence type="ECO:0000259" key="1">
    <source>
        <dbReference type="Pfam" id="PF01261"/>
    </source>
</evidence>